<proteinExistence type="predicted"/>
<dbReference type="Pfam" id="PF07670">
    <property type="entry name" value="Gate"/>
    <property type="match status" value="1"/>
</dbReference>
<protein>
    <submittedName>
        <fullName evidence="3">YjiH family protein</fullName>
    </submittedName>
</protein>
<feature type="domain" description="Nucleoside transporter/FeoB GTPase Gate" evidence="2">
    <location>
        <begin position="138"/>
        <end position="230"/>
    </location>
</feature>
<feature type="transmembrane region" description="Helical" evidence="1">
    <location>
        <begin position="424"/>
        <end position="445"/>
    </location>
</feature>
<gene>
    <name evidence="3" type="ORF">VJ920_11640</name>
</gene>
<keyword evidence="4" id="KW-1185">Reference proteome</keyword>
<feature type="transmembrane region" description="Helical" evidence="1">
    <location>
        <begin position="391"/>
        <end position="412"/>
    </location>
</feature>
<comment type="caution">
    <text evidence="3">The sequence shown here is derived from an EMBL/GenBank/DDBJ whole genome shotgun (WGS) entry which is preliminary data.</text>
</comment>
<feature type="transmembrane region" description="Helical" evidence="1">
    <location>
        <begin position="313"/>
        <end position="333"/>
    </location>
</feature>
<accession>A0ABU6J2C1</accession>
<keyword evidence="1" id="KW-0472">Membrane</keyword>
<feature type="transmembrane region" description="Helical" evidence="1">
    <location>
        <begin position="129"/>
        <end position="152"/>
    </location>
</feature>
<sequence length="448" mass="48008">MKKTKIYAILKCVAPSLLGIVLFLVPIPSQNGQMVAGIVVEWLKAMLGETLVPALVTVVVASALLTVVHRVAPLGFIARRERLDAIFSVSIFWLAVRVAGAVLMVLILMRCGPEVLWAEDTGGNMLYTVVPTCSMWYVVGALLLPLLTDYGLTDLFGAYLSRWVKPLFKIPGHSAVSCLSSWLGSSVCGVYLTISQYEKGAYTGREAVIILSCFSLLSISFCSMVASLLGLGAHFDAFYGTIVIAGLLCALAIPRLWPVCRIADDFYDSAETGCSEDAASFANRPARAWDRALERASRAPGVIETAKLGGLSAFNMIVSTLPSIVLFGTLALVLATRTEVFTYLGAPLGAYLSLFGVPGAMEVGSAVLVGFADQFASVVLASAMSSIEARFLIGCLSILQILYMTDIGALILTSKVPFSFWQIFVVYLERVLICTPVVVGCAYLFGIL</sequence>
<evidence type="ECO:0000313" key="3">
    <source>
        <dbReference type="EMBL" id="MEC4295957.1"/>
    </source>
</evidence>
<evidence type="ECO:0000256" key="1">
    <source>
        <dbReference type="SAM" id="Phobius"/>
    </source>
</evidence>
<feature type="transmembrane region" description="Helical" evidence="1">
    <location>
        <begin position="85"/>
        <end position="109"/>
    </location>
</feature>
<feature type="transmembrane region" description="Helical" evidence="1">
    <location>
        <begin position="238"/>
        <end position="257"/>
    </location>
</feature>
<evidence type="ECO:0000313" key="4">
    <source>
        <dbReference type="Proteomes" id="UP001343724"/>
    </source>
</evidence>
<name>A0ABU6J2C1_9ACTN</name>
<keyword evidence="1" id="KW-0812">Transmembrane</keyword>
<dbReference type="Proteomes" id="UP001343724">
    <property type="component" value="Unassembled WGS sequence"/>
</dbReference>
<organism evidence="3 4">
    <name type="scientific">Adlercreutzia shanghongiae</name>
    <dbReference type="NCBI Taxonomy" id="3111773"/>
    <lineage>
        <taxon>Bacteria</taxon>
        <taxon>Bacillati</taxon>
        <taxon>Actinomycetota</taxon>
        <taxon>Coriobacteriia</taxon>
        <taxon>Eggerthellales</taxon>
        <taxon>Eggerthellaceae</taxon>
        <taxon>Adlercreutzia</taxon>
    </lineage>
</organism>
<dbReference type="EMBL" id="JAYMFH010000024">
    <property type="protein sequence ID" value="MEC4295957.1"/>
    <property type="molecule type" value="Genomic_DNA"/>
</dbReference>
<reference evidence="3 4" key="1">
    <citation type="submission" date="2024-01" db="EMBL/GenBank/DDBJ databases">
        <title>novel species in genus Adlercreutzia.</title>
        <authorList>
            <person name="Liu X."/>
        </authorList>
    </citation>
    <scope>NUCLEOTIDE SEQUENCE [LARGE SCALE GENOMIC DNA]</scope>
    <source>
        <strain evidence="3 4">R22</strain>
    </source>
</reference>
<keyword evidence="1" id="KW-1133">Transmembrane helix</keyword>
<evidence type="ECO:0000259" key="2">
    <source>
        <dbReference type="Pfam" id="PF07670"/>
    </source>
</evidence>
<feature type="transmembrane region" description="Helical" evidence="1">
    <location>
        <begin position="7"/>
        <end position="27"/>
    </location>
</feature>
<feature type="transmembrane region" description="Helical" evidence="1">
    <location>
        <begin position="51"/>
        <end position="73"/>
    </location>
</feature>
<dbReference type="RefSeq" id="WP_326441106.1">
    <property type="nucleotide sequence ID" value="NZ_JAYMFH010000024.1"/>
</dbReference>
<dbReference type="InterPro" id="IPR011642">
    <property type="entry name" value="Gate_dom"/>
</dbReference>
<feature type="transmembrane region" description="Helical" evidence="1">
    <location>
        <begin position="207"/>
        <end position="231"/>
    </location>
</feature>